<evidence type="ECO:0000256" key="1">
    <source>
        <dbReference type="SAM" id="MobiDB-lite"/>
    </source>
</evidence>
<keyword evidence="4" id="KW-1185">Reference proteome</keyword>
<reference evidence="3 4" key="1">
    <citation type="submission" date="2018-05" db="EMBL/GenBank/DDBJ databases">
        <title>Genome of Sphingosinicella humi QZX222.</title>
        <authorList>
            <person name="Qiao Z."/>
            <person name="Wang G."/>
        </authorList>
    </citation>
    <scope>NUCLEOTIDE SEQUENCE [LARGE SCALE GENOMIC DNA]</scope>
    <source>
        <strain evidence="3 4">QZX222</strain>
    </source>
</reference>
<evidence type="ECO:0000313" key="4">
    <source>
        <dbReference type="Proteomes" id="UP000245916"/>
    </source>
</evidence>
<feature type="domain" description="PilZ" evidence="2">
    <location>
        <begin position="24"/>
        <end position="104"/>
    </location>
</feature>
<accession>A0A2U2J2W1</accession>
<name>A0A2U2J2W1_9SPHN</name>
<feature type="region of interest" description="Disordered" evidence="1">
    <location>
        <begin position="118"/>
        <end position="141"/>
    </location>
</feature>
<dbReference type="SUPFAM" id="SSF141371">
    <property type="entry name" value="PilZ domain-like"/>
    <property type="match status" value="1"/>
</dbReference>
<comment type="caution">
    <text evidence="3">The sequence shown here is derived from an EMBL/GenBank/DDBJ whole genome shotgun (WGS) entry which is preliminary data.</text>
</comment>
<protein>
    <recommendedName>
        <fullName evidence="2">PilZ domain-containing protein</fullName>
    </recommendedName>
</protein>
<dbReference type="EMBL" id="QFFF01000001">
    <property type="protein sequence ID" value="PWG02686.1"/>
    <property type="molecule type" value="Genomic_DNA"/>
</dbReference>
<gene>
    <name evidence="3" type="ORF">DF286_07290</name>
</gene>
<dbReference type="Proteomes" id="UP000245916">
    <property type="component" value="Unassembled WGS sequence"/>
</dbReference>
<evidence type="ECO:0000313" key="3">
    <source>
        <dbReference type="EMBL" id="PWG02686.1"/>
    </source>
</evidence>
<evidence type="ECO:0000259" key="2">
    <source>
        <dbReference type="Pfam" id="PF07238"/>
    </source>
</evidence>
<dbReference type="InterPro" id="IPR009875">
    <property type="entry name" value="PilZ_domain"/>
</dbReference>
<dbReference type="GO" id="GO:0035438">
    <property type="term" value="F:cyclic-di-GMP binding"/>
    <property type="evidence" value="ECO:0007669"/>
    <property type="project" value="InterPro"/>
</dbReference>
<dbReference type="Pfam" id="PF07238">
    <property type="entry name" value="PilZ"/>
    <property type="match status" value="1"/>
</dbReference>
<organism evidence="3 4">
    <name type="scientific">Allosphingosinicella humi</name>
    <dbReference type="NCBI Taxonomy" id="2068657"/>
    <lineage>
        <taxon>Bacteria</taxon>
        <taxon>Pseudomonadati</taxon>
        <taxon>Pseudomonadota</taxon>
        <taxon>Alphaproteobacteria</taxon>
        <taxon>Sphingomonadales</taxon>
        <taxon>Sphingomonadaceae</taxon>
        <taxon>Allosphingosinicella</taxon>
    </lineage>
</organism>
<sequence length="141" mass="14915">MKSYWDNATMFLTQIVPDGAADCRRSETRLSVSTDVALRPFGATGTEARLVNISSRGFMAETDCDIAKGARVWLTLPDGSRASALVIWSKDGKLGAQFSEPIDPLVVFQALGRKASSGANPFAKVAPAPSARSAKSPKPSA</sequence>
<feature type="compositionally biased region" description="Low complexity" evidence="1">
    <location>
        <begin position="123"/>
        <end position="141"/>
    </location>
</feature>
<proteinExistence type="predicted"/>
<dbReference type="AlphaFoldDB" id="A0A2U2J2W1"/>